<dbReference type="GO" id="GO:0071973">
    <property type="term" value="P:bacterial-type flagellum-dependent cell motility"/>
    <property type="evidence" value="ECO:0007669"/>
    <property type="project" value="InterPro"/>
</dbReference>
<evidence type="ECO:0000256" key="7">
    <source>
        <dbReference type="ARBA" id="ARBA00023136"/>
    </source>
</evidence>
<dbReference type="GO" id="GO:0005886">
    <property type="term" value="C:plasma membrane"/>
    <property type="evidence" value="ECO:0007669"/>
    <property type="project" value="UniProtKB-SubCell"/>
</dbReference>
<comment type="similarity">
    <text evidence="3 9">Belongs to the FliF family.</text>
</comment>
<proteinExistence type="inferred from homology"/>
<comment type="subcellular location">
    <subcellularLocation>
        <location evidence="1 9">Bacterial flagellum basal body</location>
    </subcellularLocation>
    <subcellularLocation>
        <location evidence="2">Cell membrane</location>
        <topology evidence="2">Multi-pass membrane protein</topology>
    </subcellularLocation>
</comment>
<feature type="region of interest" description="Disordered" evidence="10">
    <location>
        <begin position="273"/>
        <end position="319"/>
    </location>
</feature>
<organism evidence="14 15">
    <name type="scientific">Halocynthiibacter styelae</name>
    <dbReference type="NCBI Taxonomy" id="2761955"/>
    <lineage>
        <taxon>Bacteria</taxon>
        <taxon>Pseudomonadati</taxon>
        <taxon>Pseudomonadota</taxon>
        <taxon>Alphaproteobacteria</taxon>
        <taxon>Rhodobacterales</taxon>
        <taxon>Paracoccaceae</taxon>
        <taxon>Halocynthiibacter</taxon>
    </lineage>
</organism>
<keyword evidence="15" id="KW-1185">Reference proteome</keyword>
<evidence type="ECO:0000256" key="4">
    <source>
        <dbReference type="ARBA" id="ARBA00022475"/>
    </source>
</evidence>
<keyword evidence="14" id="KW-0969">Cilium</keyword>
<feature type="compositionally biased region" description="Low complexity" evidence="10">
    <location>
        <begin position="273"/>
        <end position="283"/>
    </location>
</feature>
<name>A0A8J7INX6_9RHOB</name>
<evidence type="ECO:0000259" key="12">
    <source>
        <dbReference type="Pfam" id="PF01514"/>
    </source>
</evidence>
<evidence type="ECO:0000259" key="13">
    <source>
        <dbReference type="Pfam" id="PF08345"/>
    </source>
</evidence>
<feature type="compositionally biased region" description="Low complexity" evidence="10">
    <location>
        <begin position="459"/>
        <end position="470"/>
    </location>
</feature>
<comment type="caution">
    <text evidence="14">The sequence shown here is derived from an EMBL/GenBank/DDBJ whole genome shotgun (WGS) entry which is preliminary data.</text>
</comment>
<protein>
    <recommendedName>
        <fullName evidence="9">Flagellar M-ring protein</fullName>
    </recommendedName>
</protein>
<dbReference type="InterPro" id="IPR045851">
    <property type="entry name" value="AMP-bd_C_sf"/>
</dbReference>
<gene>
    <name evidence="14" type="primary">fliF</name>
    <name evidence="14" type="ORF">H1D41_11890</name>
</gene>
<evidence type="ECO:0000313" key="14">
    <source>
        <dbReference type="EMBL" id="MBI1494341.1"/>
    </source>
</evidence>
<keyword evidence="8 9" id="KW-0975">Bacterial flagellum</keyword>
<accession>A0A8J7INX6</accession>
<dbReference type="Gene3D" id="3.30.300.30">
    <property type="match status" value="1"/>
</dbReference>
<sequence length="555" mass="58314">MQQVISVWAGLDGRRRITVMVATLAMFAAVLALTRIAATPGMSLLYAGLEASAAGDVVSALEQRGVKYEVRGNSIYVEGDQRDTLRMTLASEGLPATGGAGYELLDNLSGFGTTSQMFDAAYWRAKEGELARTIVASSAVRNARVHISNMATGSFRRESRRSASVTVTPSGSGFSTAHAQALRNLVASAVSGLNPDSVSVIDAQSGKVIGADDATSRIAGNDRAAMLKDAVSRLLEARVGPGNAVVEVSVETVTEQETIVERTVDPESRVAISTDTTETSNNTEDSRSGGVSVASNFPEGDVAGAGGSSNARANETRERTNFEISETQREVLRQPGAIRRLSVAVLVNGVSTLDGVGETVLTPRSDEELAVLRELVASAVGFTESRGDEITIRSLQFEPVATAGSEPISGFMQNMHIDVMTIVQLTVLAIAAILLGIFVVKPILTAPLVQQTVASAPAGLPAPAASDAPAPQIPEFNVSPPPPGSLPELPGQILTGEIDSSFVPEGGMSVVDDFDLPDDFTGGDPVARLKDMIEDRQEEAVEVLRSWMETSEETT</sequence>
<feature type="domain" description="Flagellar M-ring C-terminal" evidence="13">
    <location>
        <begin position="235"/>
        <end position="397"/>
    </location>
</feature>
<dbReference type="GO" id="GO:0003774">
    <property type="term" value="F:cytoskeletal motor activity"/>
    <property type="evidence" value="ECO:0007669"/>
    <property type="project" value="InterPro"/>
</dbReference>
<dbReference type="InterPro" id="IPR000067">
    <property type="entry name" value="FlgMring_FliF"/>
</dbReference>
<dbReference type="Proteomes" id="UP000640583">
    <property type="component" value="Unassembled WGS sequence"/>
</dbReference>
<evidence type="ECO:0000256" key="1">
    <source>
        <dbReference type="ARBA" id="ARBA00004117"/>
    </source>
</evidence>
<comment type="function">
    <text evidence="9">The M ring may be actively involved in energy transduction.</text>
</comment>
<dbReference type="Pfam" id="PF08345">
    <property type="entry name" value="YscJ_FliF_C"/>
    <property type="match status" value="1"/>
</dbReference>
<evidence type="ECO:0000256" key="6">
    <source>
        <dbReference type="ARBA" id="ARBA00022989"/>
    </source>
</evidence>
<keyword evidence="5 11" id="KW-0812">Transmembrane</keyword>
<evidence type="ECO:0000256" key="3">
    <source>
        <dbReference type="ARBA" id="ARBA00007971"/>
    </source>
</evidence>
<dbReference type="PIRSF" id="PIRSF004862">
    <property type="entry name" value="FliF"/>
    <property type="match status" value="1"/>
</dbReference>
<feature type="transmembrane region" description="Helical" evidence="11">
    <location>
        <begin position="17"/>
        <end position="38"/>
    </location>
</feature>
<dbReference type="PANTHER" id="PTHR30046:SF0">
    <property type="entry name" value="FLAGELLAR M-RING PROTEIN"/>
    <property type="match status" value="1"/>
</dbReference>
<evidence type="ECO:0000256" key="11">
    <source>
        <dbReference type="SAM" id="Phobius"/>
    </source>
</evidence>
<evidence type="ECO:0000313" key="15">
    <source>
        <dbReference type="Proteomes" id="UP000640583"/>
    </source>
</evidence>
<keyword evidence="14" id="KW-0966">Cell projection</keyword>
<dbReference type="InterPro" id="IPR013556">
    <property type="entry name" value="Flag_M-ring_C"/>
</dbReference>
<dbReference type="Pfam" id="PF01514">
    <property type="entry name" value="YscJ_FliF"/>
    <property type="match status" value="1"/>
</dbReference>
<evidence type="ECO:0000256" key="2">
    <source>
        <dbReference type="ARBA" id="ARBA00004651"/>
    </source>
</evidence>
<evidence type="ECO:0000256" key="9">
    <source>
        <dbReference type="PIRNR" id="PIRNR004862"/>
    </source>
</evidence>
<feature type="domain" description="Flagellar M-ring N-terminal" evidence="12">
    <location>
        <begin position="39"/>
        <end position="204"/>
    </location>
</feature>
<dbReference type="PRINTS" id="PR01009">
    <property type="entry name" value="FLGMRINGFLIF"/>
</dbReference>
<dbReference type="GO" id="GO:0009431">
    <property type="term" value="C:bacterial-type flagellum basal body, MS ring"/>
    <property type="evidence" value="ECO:0007669"/>
    <property type="project" value="InterPro"/>
</dbReference>
<evidence type="ECO:0000256" key="10">
    <source>
        <dbReference type="SAM" id="MobiDB-lite"/>
    </source>
</evidence>
<reference evidence="14" key="1">
    <citation type="submission" date="2020-10" db="EMBL/GenBank/DDBJ databases">
        <title>Paenihalocynthiibacter styelae gen. nov., sp. nov., isolated from stalked sea squirt Styela clava.</title>
        <authorList>
            <person name="Kim Y.-O."/>
            <person name="Yoon J.-H."/>
        </authorList>
    </citation>
    <scope>NUCLEOTIDE SEQUENCE</scope>
    <source>
        <strain evidence="14">MYP1-1</strain>
    </source>
</reference>
<dbReference type="RefSeq" id="WP_228849110.1">
    <property type="nucleotide sequence ID" value="NZ_JADCKQ010000008.1"/>
</dbReference>
<keyword evidence="14" id="KW-0282">Flagellum</keyword>
<keyword evidence="7 11" id="KW-0472">Membrane</keyword>
<dbReference type="InterPro" id="IPR006182">
    <property type="entry name" value="FliF_N_dom"/>
</dbReference>
<keyword evidence="6 11" id="KW-1133">Transmembrane helix</keyword>
<dbReference type="PANTHER" id="PTHR30046">
    <property type="entry name" value="FLAGELLAR M-RING PROTEIN"/>
    <property type="match status" value="1"/>
</dbReference>
<keyword evidence="4" id="KW-1003">Cell membrane</keyword>
<dbReference type="InterPro" id="IPR043427">
    <property type="entry name" value="YscJ/FliF"/>
</dbReference>
<feature type="region of interest" description="Disordered" evidence="10">
    <location>
        <begin position="459"/>
        <end position="491"/>
    </location>
</feature>
<dbReference type="EMBL" id="JADCKQ010000008">
    <property type="protein sequence ID" value="MBI1494341.1"/>
    <property type="molecule type" value="Genomic_DNA"/>
</dbReference>
<dbReference type="NCBIfam" id="TIGR00206">
    <property type="entry name" value="fliF"/>
    <property type="match status" value="1"/>
</dbReference>
<evidence type="ECO:0000256" key="8">
    <source>
        <dbReference type="ARBA" id="ARBA00023143"/>
    </source>
</evidence>
<dbReference type="AlphaFoldDB" id="A0A8J7INX6"/>
<evidence type="ECO:0000256" key="5">
    <source>
        <dbReference type="ARBA" id="ARBA00022692"/>
    </source>
</evidence>
<feature type="transmembrane region" description="Helical" evidence="11">
    <location>
        <begin position="419"/>
        <end position="440"/>
    </location>
</feature>